<name>A0A4Y2PVB9_ARAVE</name>
<organism evidence="2 3">
    <name type="scientific">Araneus ventricosus</name>
    <name type="common">Orbweaver spider</name>
    <name type="synonym">Epeira ventricosa</name>
    <dbReference type="NCBI Taxonomy" id="182803"/>
    <lineage>
        <taxon>Eukaryota</taxon>
        <taxon>Metazoa</taxon>
        <taxon>Ecdysozoa</taxon>
        <taxon>Arthropoda</taxon>
        <taxon>Chelicerata</taxon>
        <taxon>Arachnida</taxon>
        <taxon>Araneae</taxon>
        <taxon>Araneomorphae</taxon>
        <taxon>Entelegynae</taxon>
        <taxon>Araneoidea</taxon>
        <taxon>Araneidae</taxon>
        <taxon>Araneus</taxon>
    </lineage>
</organism>
<feature type="region of interest" description="Disordered" evidence="1">
    <location>
        <begin position="1"/>
        <end position="62"/>
    </location>
</feature>
<dbReference type="Proteomes" id="UP000499080">
    <property type="component" value="Unassembled WGS sequence"/>
</dbReference>
<dbReference type="AlphaFoldDB" id="A0A4Y2PVB9"/>
<feature type="compositionally biased region" description="Basic residues" evidence="1">
    <location>
        <begin position="16"/>
        <end position="30"/>
    </location>
</feature>
<evidence type="ECO:0000313" key="2">
    <source>
        <dbReference type="EMBL" id="GBN55845.1"/>
    </source>
</evidence>
<dbReference type="EMBL" id="BGPR01135516">
    <property type="protein sequence ID" value="GBN55845.1"/>
    <property type="molecule type" value="Genomic_DNA"/>
</dbReference>
<feature type="compositionally biased region" description="Basic and acidic residues" evidence="1">
    <location>
        <begin position="31"/>
        <end position="44"/>
    </location>
</feature>
<reference evidence="2 3" key="1">
    <citation type="journal article" date="2019" name="Sci. Rep.">
        <title>Orb-weaving spider Araneus ventricosus genome elucidates the spidroin gene catalogue.</title>
        <authorList>
            <person name="Kono N."/>
            <person name="Nakamura H."/>
            <person name="Ohtoshi R."/>
            <person name="Moran D.A.P."/>
            <person name="Shinohara A."/>
            <person name="Yoshida Y."/>
            <person name="Fujiwara M."/>
            <person name="Mori M."/>
            <person name="Tomita M."/>
            <person name="Arakawa K."/>
        </authorList>
    </citation>
    <scope>NUCLEOTIDE SEQUENCE [LARGE SCALE GENOMIC DNA]</scope>
</reference>
<sequence>VTNEVHGPWTHESKAGHSRSHLVKRNSRSPRNHESKAGHSREVKAIPFGPKSGFSPPTEVDRLGSSLKEAPEFVLKTLVSERSKSQTNSHAPFLLPKALHIHMGNLSPSRRIIFHFHGLPFQWISN</sequence>
<accession>A0A4Y2PVB9</accession>
<evidence type="ECO:0000256" key="1">
    <source>
        <dbReference type="SAM" id="MobiDB-lite"/>
    </source>
</evidence>
<gene>
    <name evidence="2" type="ORF">AVEN_218070_1</name>
</gene>
<evidence type="ECO:0000313" key="3">
    <source>
        <dbReference type="Proteomes" id="UP000499080"/>
    </source>
</evidence>
<proteinExistence type="predicted"/>
<protein>
    <submittedName>
        <fullName evidence="2">Uncharacterized protein</fullName>
    </submittedName>
</protein>
<comment type="caution">
    <text evidence="2">The sequence shown here is derived from an EMBL/GenBank/DDBJ whole genome shotgun (WGS) entry which is preliminary data.</text>
</comment>
<feature type="non-terminal residue" evidence="2">
    <location>
        <position position="1"/>
    </location>
</feature>
<keyword evidence="3" id="KW-1185">Reference proteome</keyword>